<name>A0ABP0YHQ3_9ROSI</name>
<evidence type="ECO:0000313" key="3">
    <source>
        <dbReference type="EMBL" id="CAK9319921.1"/>
    </source>
</evidence>
<gene>
    <name evidence="3" type="ORF">CITCOLO1_LOCUS11948</name>
</gene>
<reference evidence="3 4" key="1">
    <citation type="submission" date="2024-03" db="EMBL/GenBank/DDBJ databases">
        <authorList>
            <person name="Gkanogiannis A."/>
            <person name="Becerra Lopez-Lavalle L."/>
        </authorList>
    </citation>
    <scope>NUCLEOTIDE SEQUENCE [LARGE SCALE GENOMIC DNA]</scope>
</reference>
<dbReference type="EMBL" id="OZ021738">
    <property type="protein sequence ID" value="CAK9319921.1"/>
    <property type="molecule type" value="Genomic_DNA"/>
</dbReference>
<comment type="similarity">
    <text evidence="1">Belongs to the UDP-glycosyltransferase family.</text>
</comment>
<proteinExistence type="inferred from homology"/>
<evidence type="ECO:0000313" key="4">
    <source>
        <dbReference type="Proteomes" id="UP001642487"/>
    </source>
</evidence>
<protein>
    <recommendedName>
        <fullName evidence="5">UDP-glycosyltransferase</fullName>
    </recommendedName>
</protein>
<keyword evidence="2" id="KW-0808">Transferase</keyword>
<evidence type="ECO:0000256" key="2">
    <source>
        <dbReference type="ARBA" id="ARBA00022679"/>
    </source>
</evidence>
<dbReference type="Gene3D" id="3.40.50.2000">
    <property type="entry name" value="Glycogen Phosphorylase B"/>
    <property type="match status" value="2"/>
</dbReference>
<dbReference type="CDD" id="cd03784">
    <property type="entry name" value="GT1_Gtf-like"/>
    <property type="match status" value="1"/>
</dbReference>
<organism evidence="3 4">
    <name type="scientific">Citrullus colocynthis</name>
    <name type="common">colocynth</name>
    <dbReference type="NCBI Taxonomy" id="252529"/>
    <lineage>
        <taxon>Eukaryota</taxon>
        <taxon>Viridiplantae</taxon>
        <taxon>Streptophyta</taxon>
        <taxon>Embryophyta</taxon>
        <taxon>Tracheophyta</taxon>
        <taxon>Spermatophyta</taxon>
        <taxon>Magnoliopsida</taxon>
        <taxon>eudicotyledons</taxon>
        <taxon>Gunneridae</taxon>
        <taxon>Pentapetalae</taxon>
        <taxon>rosids</taxon>
        <taxon>fabids</taxon>
        <taxon>Cucurbitales</taxon>
        <taxon>Cucurbitaceae</taxon>
        <taxon>Benincaseae</taxon>
        <taxon>Citrullus</taxon>
    </lineage>
</organism>
<keyword evidence="4" id="KW-1185">Reference proteome</keyword>
<evidence type="ECO:0008006" key="5">
    <source>
        <dbReference type="Google" id="ProtNLM"/>
    </source>
</evidence>
<dbReference type="InterPro" id="IPR002213">
    <property type="entry name" value="UDP_glucos_trans"/>
</dbReference>
<dbReference type="PANTHER" id="PTHR11926">
    <property type="entry name" value="GLUCOSYL/GLUCURONOSYL TRANSFERASES"/>
    <property type="match status" value="1"/>
</dbReference>
<dbReference type="PANTHER" id="PTHR11926:SF1392">
    <property type="entry name" value="GLYCOSYLTRANSFERASE"/>
    <property type="match status" value="1"/>
</dbReference>
<dbReference type="SUPFAM" id="SSF53756">
    <property type="entry name" value="UDP-Glycosyltransferase/glycogen phosphorylase"/>
    <property type="match status" value="1"/>
</dbReference>
<dbReference type="Pfam" id="PF00201">
    <property type="entry name" value="UDPGT"/>
    <property type="match status" value="1"/>
</dbReference>
<dbReference type="Proteomes" id="UP001642487">
    <property type="component" value="Chromosome 4"/>
</dbReference>
<evidence type="ECO:0000256" key="1">
    <source>
        <dbReference type="ARBA" id="ARBA00009995"/>
    </source>
</evidence>
<accession>A0ABP0YHQ3</accession>
<sequence>MGLSPSDHVLLFPFPAKGHIKPFLSLAHLLCNAGLPVTFLNTHHNHRHIHDLTRLAAQPPSLHFESISDGLPPDQPRNVLDGKLYESMHQVTKSLFRQLLISYNNGTSSTRPPITCLITDVIFRFPMDLSEELGIPVFCFSTFSARFLFLFFWIPKLLEDGQIPYPVGNSNQELHGIPGGEGILRCKDLSGFWSVEAVAKRDPLKFVNQTLATSKSCGIILNTFNELEAAFVTSLSKPPRSVVFISFGSLVKLTSSQLMEFWNGLVNSGKAFVLVLRSDGLIEEAGEEDKKQKELVIREIMDTKAEGRWEIVNWAPQEEGLGHEAIGGFLTHSGWNWGSYDLLAPYWRPTQ</sequence>